<accession>A0A4R4KA93</accession>
<keyword evidence="2" id="KW-1185">Reference proteome</keyword>
<organism evidence="1 2">
    <name type="scientific">Pseudomonas vancouverensis</name>
    <dbReference type="NCBI Taxonomy" id="95300"/>
    <lineage>
        <taxon>Bacteria</taxon>
        <taxon>Pseudomonadati</taxon>
        <taxon>Pseudomonadota</taxon>
        <taxon>Gammaproteobacteria</taxon>
        <taxon>Pseudomonadales</taxon>
        <taxon>Pseudomonadaceae</taxon>
        <taxon>Pseudomonas</taxon>
    </lineage>
</organism>
<dbReference type="EMBL" id="RRZK01000009">
    <property type="protein sequence ID" value="TDB64700.1"/>
    <property type="molecule type" value="Genomic_DNA"/>
</dbReference>
<dbReference type="OrthoDB" id="7032170at2"/>
<proteinExistence type="predicted"/>
<sequence>MGRHYPQHHETCGSELARESGVSFDIKAVWHYAFASKLAPTGICVRPGALLLLLHPGKPLP</sequence>
<gene>
    <name evidence="1" type="ORF">EIY72_09755</name>
</gene>
<dbReference type="Proteomes" id="UP000295254">
    <property type="component" value="Unassembled WGS sequence"/>
</dbReference>
<dbReference type="AlphaFoldDB" id="A0A4R4KA93"/>
<reference evidence="2" key="1">
    <citation type="journal article" date="2019" name="bioRxiv">
        <title>Bacterially produced spermidine induces plant systemic susceptibility to pathogens.</title>
        <authorList>
            <person name="Melnyk R.A."/>
            <person name="Beskrovnaya P.A."/>
            <person name="Liu Z."/>
            <person name="Song Y."/>
            <person name="Haney C.H."/>
        </authorList>
    </citation>
    <scope>NUCLEOTIDE SEQUENCE [LARGE SCALE GENOMIC DNA]</scope>
    <source>
        <strain evidence="2">Dha-51</strain>
    </source>
</reference>
<comment type="caution">
    <text evidence="1">The sequence shown here is derived from an EMBL/GenBank/DDBJ whole genome shotgun (WGS) entry which is preliminary data.</text>
</comment>
<evidence type="ECO:0000313" key="1">
    <source>
        <dbReference type="EMBL" id="TDB64700.1"/>
    </source>
</evidence>
<name>A0A4R4KA93_PSEVA</name>
<protein>
    <submittedName>
        <fullName evidence="1">Uncharacterized protein</fullName>
    </submittedName>
</protein>
<evidence type="ECO:0000313" key="2">
    <source>
        <dbReference type="Proteomes" id="UP000295254"/>
    </source>
</evidence>